<dbReference type="PANTHER" id="PTHR35372">
    <property type="entry name" value="ATP BINDING PROTEIN-RELATED"/>
    <property type="match status" value="1"/>
</dbReference>
<keyword evidence="1" id="KW-0378">Hydrolase</keyword>
<dbReference type="SMART" id="SM00943">
    <property type="entry name" value="Prim-Pol"/>
    <property type="match status" value="1"/>
</dbReference>
<sequence length="313" mass="33600">MPHNEEQVTLRTSQSSALPCVVAAARRGWALFPLRTRTKRPARGFTDWERHATDEEDTLIAHWRRYPDHNVAIATGPSGLIVIDLDVPKNGEEPPPEWGQSGVTNGLDVLSALAENHAGGSTDWLATFTVRTRRGGQHLYYASPEGAAYRNTAGKLGWLVDTRATGGYVVGPGSYVTDADGSGTYEVTNPAPVAPLPNWLATLLAPARRRPVTSGQVHQNLATRPGMAAYTTRALRGEIDRVLTAKKGQRNHTLNQAAFAVGTLVGAGMLPQHMAQDQLTHAALHIGLEADEVEATVHSGLQAGIRRPRGVAA</sequence>
<evidence type="ECO:0000313" key="4">
    <source>
        <dbReference type="Proteomes" id="UP000654947"/>
    </source>
</evidence>
<protein>
    <submittedName>
        <fullName evidence="3">DNA primase</fullName>
    </submittedName>
</protein>
<name>A0A918XBW7_9ACTN</name>
<dbReference type="SUPFAM" id="SSF56747">
    <property type="entry name" value="Prim-pol domain"/>
    <property type="match status" value="1"/>
</dbReference>
<dbReference type="InterPro" id="IPR015330">
    <property type="entry name" value="DNA_primase/pol_bifunc_N"/>
</dbReference>
<reference evidence="3 4" key="1">
    <citation type="journal article" date="2014" name="Int. J. Syst. Evol. Microbiol.">
        <title>Complete genome sequence of Corynebacterium casei LMG S-19264T (=DSM 44701T), isolated from a smear-ripened cheese.</title>
        <authorList>
            <consortium name="US DOE Joint Genome Institute (JGI-PGF)"/>
            <person name="Walter F."/>
            <person name="Albersmeier A."/>
            <person name="Kalinowski J."/>
            <person name="Ruckert C."/>
        </authorList>
    </citation>
    <scope>NUCLEOTIDE SEQUENCE [LARGE SCALE GENOMIC DNA]</scope>
    <source>
        <strain evidence="3 4">KCTC 19473</strain>
    </source>
</reference>
<dbReference type="EMBL" id="BMXL01000007">
    <property type="protein sequence ID" value="GHD23374.1"/>
    <property type="molecule type" value="Genomic_DNA"/>
</dbReference>
<evidence type="ECO:0000256" key="1">
    <source>
        <dbReference type="ARBA" id="ARBA00022801"/>
    </source>
</evidence>
<evidence type="ECO:0000313" key="3">
    <source>
        <dbReference type="EMBL" id="GHD23374.1"/>
    </source>
</evidence>
<dbReference type="CDD" id="cd04859">
    <property type="entry name" value="Prim_Pol"/>
    <property type="match status" value="1"/>
</dbReference>
<accession>A0A918XBW7</accession>
<dbReference type="InterPro" id="IPR051620">
    <property type="entry name" value="ORF904-like_C"/>
</dbReference>
<dbReference type="GO" id="GO:0016787">
    <property type="term" value="F:hydrolase activity"/>
    <property type="evidence" value="ECO:0007669"/>
    <property type="project" value="UniProtKB-KW"/>
</dbReference>
<keyword evidence="4" id="KW-1185">Reference proteome</keyword>
<gene>
    <name evidence="3" type="ORF">GCM10007147_18520</name>
</gene>
<feature type="domain" description="DNA primase/polymerase bifunctional N-terminal" evidence="2">
    <location>
        <begin position="21"/>
        <end position="200"/>
    </location>
</feature>
<proteinExistence type="predicted"/>
<evidence type="ECO:0000259" key="2">
    <source>
        <dbReference type="SMART" id="SM00943"/>
    </source>
</evidence>
<dbReference type="Pfam" id="PF09250">
    <property type="entry name" value="Prim-Pol"/>
    <property type="match status" value="1"/>
</dbReference>
<organism evidence="3 4">
    <name type="scientific">Nocardiopsis kunsanensis</name>
    <dbReference type="NCBI Taxonomy" id="141693"/>
    <lineage>
        <taxon>Bacteria</taxon>
        <taxon>Bacillati</taxon>
        <taxon>Actinomycetota</taxon>
        <taxon>Actinomycetes</taxon>
        <taxon>Streptosporangiales</taxon>
        <taxon>Nocardiopsidaceae</taxon>
        <taxon>Nocardiopsis</taxon>
    </lineage>
</organism>
<dbReference type="Proteomes" id="UP000654947">
    <property type="component" value="Unassembled WGS sequence"/>
</dbReference>
<dbReference type="PANTHER" id="PTHR35372:SF2">
    <property type="entry name" value="SF3 HELICASE DOMAIN-CONTAINING PROTEIN"/>
    <property type="match status" value="1"/>
</dbReference>
<comment type="caution">
    <text evidence="3">The sequence shown here is derived from an EMBL/GenBank/DDBJ whole genome shotgun (WGS) entry which is preliminary data.</text>
</comment>
<dbReference type="AlphaFoldDB" id="A0A918XBW7"/>